<sequence>MFRFKVNEQLNLGLLQPHDAEEVYKLVDGNRDHLKEWLGWVNNIKSADDYRETIIPIWLKQFADNNGFNAGIYFQGNLVGMISFHYINWKTKHTSIGYYLGKEFEGKGIIISCVKALMDYAFEDLKLNKVEIQCAEANTKSRKIPERIGFKHEGISRDAEFINDHYNDIVTYSMLRSEWKK</sequence>
<organism evidence="2 3">
    <name type="scientific">Bacillus seohaeanensis</name>
    <dbReference type="NCBI Taxonomy" id="284580"/>
    <lineage>
        <taxon>Bacteria</taxon>
        <taxon>Bacillati</taxon>
        <taxon>Bacillota</taxon>
        <taxon>Bacilli</taxon>
        <taxon>Bacillales</taxon>
        <taxon>Bacillaceae</taxon>
        <taxon>Bacillus</taxon>
    </lineage>
</organism>
<dbReference type="Pfam" id="PF13302">
    <property type="entry name" value="Acetyltransf_3"/>
    <property type="match status" value="1"/>
</dbReference>
<accession>A0ABW5RTV5</accession>
<comment type="caution">
    <text evidence="2">The sequence shown here is derived from an EMBL/GenBank/DDBJ whole genome shotgun (WGS) entry which is preliminary data.</text>
</comment>
<dbReference type="EMBL" id="JBHUMF010000031">
    <property type="protein sequence ID" value="MFD2681902.1"/>
    <property type="molecule type" value="Genomic_DNA"/>
</dbReference>
<dbReference type="SUPFAM" id="SSF55729">
    <property type="entry name" value="Acyl-CoA N-acyltransferases (Nat)"/>
    <property type="match status" value="1"/>
</dbReference>
<proteinExistence type="predicted"/>
<dbReference type="Proteomes" id="UP001597506">
    <property type="component" value="Unassembled WGS sequence"/>
</dbReference>
<keyword evidence="2" id="KW-0808">Transferase</keyword>
<keyword evidence="2" id="KW-0012">Acyltransferase</keyword>
<dbReference type="GO" id="GO:0016746">
    <property type="term" value="F:acyltransferase activity"/>
    <property type="evidence" value="ECO:0007669"/>
    <property type="project" value="UniProtKB-KW"/>
</dbReference>
<keyword evidence="3" id="KW-1185">Reference proteome</keyword>
<reference evidence="3" key="1">
    <citation type="journal article" date="2019" name="Int. J. Syst. Evol. Microbiol.">
        <title>The Global Catalogue of Microorganisms (GCM) 10K type strain sequencing project: providing services to taxonomists for standard genome sequencing and annotation.</title>
        <authorList>
            <consortium name="The Broad Institute Genomics Platform"/>
            <consortium name="The Broad Institute Genome Sequencing Center for Infectious Disease"/>
            <person name="Wu L."/>
            <person name="Ma J."/>
        </authorList>
    </citation>
    <scope>NUCLEOTIDE SEQUENCE [LARGE SCALE GENOMIC DNA]</scope>
    <source>
        <strain evidence="3">KCTC 3913</strain>
    </source>
</reference>
<evidence type="ECO:0000313" key="3">
    <source>
        <dbReference type="Proteomes" id="UP001597506"/>
    </source>
</evidence>
<dbReference type="InterPro" id="IPR051908">
    <property type="entry name" value="Ribosomal_N-acetyltransferase"/>
</dbReference>
<dbReference type="InterPro" id="IPR000182">
    <property type="entry name" value="GNAT_dom"/>
</dbReference>
<dbReference type="EC" id="2.3.-.-" evidence="2"/>
<feature type="domain" description="N-acetyltransferase" evidence="1">
    <location>
        <begin position="10"/>
        <end position="173"/>
    </location>
</feature>
<dbReference type="PANTHER" id="PTHR43441:SF12">
    <property type="entry name" value="RIBOSOMAL N-ACETYLTRANSFERASE YDAF-RELATED"/>
    <property type="match status" value="1"/>
</dbReference>
<dbReference type="Gene3D" id="3.40.630.30">
    <property type="match status" value="1"/>
</dbReference>
<dbReference type="PANTHER" id="PTHR43441">
    <property type="entry name" value="RIBOSOMAL-PROTEIN-SERINE ACETYLTRANSFERASE"/>
    <property type="match status" value="1"/>
</dbReference>
<dbReference type="InterPro" id="IPR016181">
    <property type="entry name" value="Acyl_CoA_acyltransferase"/>
</dbReference>
<protein>
    <submittedName>
        <fullName evidence="2">GNAT family N-acetyltransferase</fullName>
        <ecNumber evidence="2">2.3.-.-</ecNumber>
    </submittedName>
</protein>
<evidence type="ECO:0000313" key="2">
    <source>
        <dbReference type="EMBL" id="MFD2681902.1"/>
    </source>
</evidence>
<name>A0ABW5RTV5_9BACI</name>
<dbReference type="RefSeq" id="WP_377936498.1">
    <property type="nucleotide sequence ID" value="NZ_JBHUMF010000031.1"/>
</dbReference>
<gene>
    <name evidence="2" type="ORF">ACFSUL_14265</name>
</gene>
<dbReference type="PROSITE" id="PS51186">
    <property type="entry name" value="GNAT"/>
    <property type="match status" value="1"/>
</dbReference>
<evidence type="ECO:0000259" key="1">
    <source>
        <dbReference type="PROSITE" id="PS51186"/>
    </source>
</evidence>